<gene>
    <name evidence="4" type="ORF">CTM72_09465</name>
</gene>
<evidence type="ECO:0000313" key="4">
    <source>
        <dbReference type="EMBL" id="ATV59921.1"/>
    </source>
</evidence>
<evidence type="ECO:0000256" key="2">
    <source>
        <dbReference type="ARBA" id="ARBA00023002"/>
    </source>
</evidence>
<dbReference type="EMBL" id="CP024699">
    <property type="protein sequence ID" value="ATV59921.1"/>
    <property type="molecule type" value="Genomic_DNA"/>
</dbReference>
<evidence type="ECO:0000259" key="3">
    <source>
        <dbReference type="Pfam" id="PF00881"/>
    </source>
</evidence>
<dbReference type="RefSeq" id="WP_100025235.1">
    <property type="nucleotide sequence ID" value="NZ_CP024699.1"/>
</dbReference>
<evidence type="ECO:0000256" key="1">
    <source>
        <dbReference type="ARBA" id="ARBA00007118"/>
    </source>
</evidence>
<protein>
    <submittedName>
        <fullName evidence="4">Diguanylate cyclase</fullName>
    </submittedName>
</protein>
<dbReference type="CDD" id="cd02062">
    <property type="entry name" value="Nitro_FMN_reductase"/>
    <property type="match status" value="1"/>
</dbReference>
<reference evidence="4 5" key="1">
    <citation type="submission" date="2017-11" db="EMBL/GenBank/DDBJ databases">
        <title>Genome sequencing of Fusobacterium periodonticum KCOM 1261.</title>
        <authorList>
            <person name="Kook J.-K."/>
            <person name="Park S.-N."/>
            <person name="Lim Y.K."/>
        </authorList>
    </citation>
    <scope>NUCLEOTIDE SEQUENCE [LARGE SCALE GENOMIC DNA]</scope>
    <source>
        <strain evidence="4 5">KCOM 1261</strain>
    </source>
</reference>
<feature type="domain" description="Nitroreductase" evidence="3">
    <location>
        <begin position="5"/>
        <end position="150"/>
    </location>
</feature>
<dbReference type="SUPFAM" id="SSF55469">
    <property type="entry name" value="FMN-dependent nitroreductase-like"/>
    <property type="match status" value="1"/>
</dbReference>
<dbReference type="PANTHER" id="PTHR43673">
    <property type="entry name" value="NAD(P)H NITROREDUCTASE YDGI-RELATED"/>
    <property type="match status" value="1"/>
</dbReference>
<accession>A0A2D3NWY9</accession>
<dbReference type="InterPro" id="IPR029479">
    <property type="entry name" value="Nitroreductase"/>
</dbReference>
<dbReference type="Pfam" id="PF00881">
    <property type="entry name" value="Nitroreductase"/>
    <property type="match status" value="1"/>
</dbReference>
<dbReference type="Proteomes" id="UP000230056">
    <property type="component" value="Chromosome"/>
</dbReference>
<keyword evidence="2" id="KW-0560">Oxidoreductase</keyword>
<dbReference type="PANTHER" id="PTHR43673:SF10">
    <property type="entry name" value="NADH DEHYDROGENASE_NAD(P)H NITROREDUCTASE XCC3605-RELATED"/>
    <property type="match status" value="1"/>
</dbReference>
<proteinExistence type="inferred from homology"/>
<sequence length="188" mass="21428">MIEKIKNTRSHRKFTDKRISKEEILKILEGARYSSSAKNSQFLRYSYTVDDEKCKKLFSAVSLGGLLKPEDKATLEERPRAYILISAKKDVSIPDFLQYFDVGIASQNIALLANEFGYGACIVMSYNKNVFKEVLELPEDYESKAVIVLGEAKDIVKLTDSKDENDTKYFIENGTHYVPKLPLDKILL</sequence>
<name>A0A2D3NWY9_9FUSO</name>
<dbReference type="AlphaFoldDB" id="A0A2D3NWY9"/>
<dbReference type="InterPro" id="IPR023312">
    <property type="entry name" value="Put_nitroreductase_C_bac"/>
</dbReference>
<dbReference type="Gene3D" id="3.40.109.10">
    <property type="entry name" value="NADH Oxidase"/>
    <property type="match status" value="1"/>
</dbReference>
<dbReference type="InterPro" id="IPR000415">
    <property type="entry name" value="Nitroreductase-like"/>
</dbReference>
<evidence type="ECO:0000313" key="5">
    <source>
        <dbReference type="Proteomes" id="UP000230056"/>
    </source>
</evidence>
<organism evidence="4 5">
    <name type="scientific">Fusobacterium pseudoperiodonticum</name>
    <dbReference type="NCBI Taxonomy" id="2663009"/>
    <lineage>
        <taxon>Bacteria</taxon>
        <taxon>Fusobacteriati</taxon>
        <taxon>Fusobacteriota</taxon>
        <taxon>Fusobacteriia</taxon>
        <taxon>Fusobacteriales</taxon>
        <taxon>Fusobacteriaceae</taxon>
        <taxon>Fusobacterium</taxon>
    </lineage>
</organism>
<dbReference type="Gene3D" id="2.20.180.10">
    <property type="entry name" value="putative fmn-dependent nitroreductase like domains"/>
    <property type="match status" value="1"/>
</dbReference>
<comment type="similarity">
    <text evidence="1">Belongs to the nitroreductase family.</text>
</comment>
<dbReference type="GO" id="GO:0016491">
    <property type="term" value="F:oxidoreductase activity"/>
    <property type="evidence" value="ECO:0007669"/>
    <property type="project" value="UniProtKB-KW"/>
</dbReference>